<dbReference type="InterPro" id="IPR032466">
    <property type="entry name" value="Metal_Hydrolase"/>
</dbReference>
<comment type="caution">
    <text evidence="3">The sequence shown here is derived from an EMBL/GenBank/DDBJ whole genome shotgun (WGS) entry which is preliminary data.</text>
</comment>
<dbReference type="Gene3D" id="3.20.20.140">
    <property type="entry name" value="Metal-dependent hydrolases"/>
    <property type="match status" value="1"/>
</dbReference>
<feature type="region of interest" description="Disordered" evidence="1">
    <location>
        <begin position="1"/>
        <end position="27"/>
    </location>
</feature>
<keyword evidence="4" id="KW-1185">Reference proteome</keyword>
<dbReference type="PANTHER" id="PTHR43135:SF3">
    <property type="entry name" value="ALPHA-D-RIBOSE 1-METHYLPHOSPHONATE 5-TRIPHOSPHATE DIPHOSPHATASE"/>
    <property type="match status" value="1"/>
</dbReference>
<feature type="compositionally biased region" description="Basic and acidic residues" evidence="1">
    <location>
        <begin position="12"/>
        <end position="22"/>
    </location>
</feature>
<dbReference type="NCBIfam" id="TIGR01409">
    <property type="entry name" value="TAT_signal_seq"/>
    <property type="match status" value="1"/>
</dbReference>
<evidence type="ECO:0000313" key="3">
    <source>
        <dbReference type="EMBL" id="GIF26491.1"/>
    </source>
</evidence>
<reference evidence="3" key="1">
    <citation type="submission" date="2021-01" db="EMBL/GenBank/DDBJ databases">
        <title>Whole genome shotgun sequence of Actinoplanes tereljensis NBRC 105297.</title>
        <authorList>
            <person name="Komaki H."/>
            <person name="Tamura T."/>
        </authorList>
    </citation>
    <scope>NUCLEOTIDE SEQUENCE</scope>
    <source>
        <strain evidence="3">NBRC 105297</strain>
    </source>
</reference>
<dbReference type="InterPro" id="IPR011059">
    <property type="entry name" value="Metal-dep_hydrolase_composite"/>
</dbReference>
<dbReference type="InterPro" id="IPR019546">
    <property type="entry name" value="TAT_signal_bac_arc"/>
</dbReference>
<feature type="domain" description="Amidohydrolase-related" evidence="2">
    <location>
        <begin position="425"/>
        <end position="516"/>
    </location>
</feature>
<dbReference type="PANTHER" id="PTHR43135">
    <property type="entry name" value="ALPHA-D-RIBOSE 1-METHYLPHOSPHONATE 5-TRIPHOSPHATE DIPHOSPHATASE"/>
    <property type="match status" value="1"/>
</dbReference>
<dbReference type="GO" id="GO:0016810">
    <property type="term" value="F:hydrolase activity, acting on carbon-nitrogen (but not peptide) bonds"/>
    <property type="evidence" value="ECO:0007669"/>
    <property type="project" value="InterPro"/>
</dbReference>
<dbReference type="RefSeq" id="WP_203814297.1">
    <property type="nucleotide sequence ID" value="NZ_BOMY01000061.1"/>
</dbReference>
<evidence type="ECO:0000259" key="2">
    <source>
        <dbReference type="Pfam" id="PF01979"/>
    </source>
</evidence>
<sequence>MSENTDDPGTEQVERGPSEVKSARRSSRRAFLKRAGLGTALVGLGVAADETIRSATAPVVPPRTTVTAADGVRIDNVTVIDPTDGSRRARQSIVVRNGRIADVMPTASAPVESSLRVIDGAGRFAVPGYNDMHTHVLQSPSTELGFALMLAQGITGIRQMEGSEELLTNRAENRLGLNETAPRLLQLPGALLLPFNANSVDDARTEIARQWDQGADFIKMVLTDQDVFFAAIDAAHEKGLRIAGHLPPPVHIDAAAEKGFDSIEHLGTGSSVFLTLSTKADELWAQTPSTLPFPTWAASIPFAGWAFDTFLKKNFLGPATSTTNAAQLGLLKQAFATYSEDRATGLAGSFVEKRIWNIPTMANIRSKYVLDDPEFRDDPWLKQLPAKEQEEHLAAVESFRSTPPADLDIFHEYYERTLQTVGIWAKEGAPIMTGTDGNGRGVGNSFAIEFRELGRAGLTPLQVLRATTSQPATYLGRTDRMGRIAAGMDADLLLLDADPLASIEGLSSISLVMRDGHDHTSADLEARIERLMTAQD</sequence>
<protein>
    <submittedName>
        <fullName evidence="3">Amidohydrolase</fullName>
    </submittedName>
</protein>
<organism evidence="3 4">
    <name type="scientific">Paractinoplanes tereljensis</name>
    <dbReference type="NCBI Taxonomy" id="571912"/>
    <lineage>
        <taxon>Bacteria</taxon>
        <taxon>Bacillati</taxon>
        <taxon>Actinomycetota</taxon>
        <taxon>Actinomycetes</taxon>
        <taxon>Micromonosporales</taxon>
        <taxon>Micromonosporaceae</taxon>
        <taxon>Paractinoplanes</taxon>
    </lineage>
</organism>
<dbReference type="InterPro" id="IPR006311">
    <property type="entry name" value="TAT_signal"/>
</dbReference>
<evidence type="ECO:0000256" key="1">
    <source>
        <dbReference type="SAM" id="MobiDB-lite"/>
    </source>
</evidence>
<dbReference type="PROSITE" id="PS51318">
    <property type="entry name" value="TAT"/>
    <property type="match status" value="1"/>
</dbReference>
<dbReference type="AlphaFoldDB" id="A0A919NWB1"/>
<evidence type="ECO:0000313" key="4">
    <source>
        <dbReference type="Proteomes" id="UP000623608"/>
    </source>
</evidence>
<dbReference type="Gene3D" id="3.40.50.10910">
    <property type="entry name" value="Amidohydrolase"/>
    <property type="match status" value="1"/>
</dbReference>
<dbReference type="Pfam" id="PF01979">
    <property type="entry name" value="Amidohydro_1"/>
    <property type="match status" value="1"/>
</dbReference>
<gene>
    <name evidence="3" type="ORF">Ate02nite_92210</name>
</gene>
<dbReference type="Gene3D" id="2.30.40.10">
    <property type="entry name" value="Urease, subunit C, domain 1"/>
    <property type="match status" value="2"/>
</dbReference>
<dbReference type="EMBL" id="BOMY01000061">
    <property type="protein sequence ID" value="GIF26491.1"/>
    <property type="molecule type" value="Genomic_DNA"/>
</dbReference>
<accession>A0A919NWB1</accession>
<dbReference type="SUPFAM" id="SSF51556">
    <property type="entry name" value="Metallo-dependent hydrolases"/>
    <property type="match status" value="1"/>
</dbReference>
<proteinExistence type="predicted"/>
<dbReference type="InterPro" id="IPR051781">
    <property type="entry name" value="Metallo-dep_Hydrolase"/>
</dbReference>
<name>A0A919NWB1_9ACTN</name>
<dbReference type="InterPro" id="IPR006680">
    <property type="entry name" value="Amidohydro-rel"/>
</dbReference>
<dbReference type="SUPFAM" id="SSF51338">
    <property type="entry name" value="Composite domain of metallo-dependent hydrolases"/>
    <property type="match status" value="1"/>
</dbReference>
<dbReference type="Proteomes" id="UP000623608">
    <property type="component" value="Unassembled WGS sequence"/>
</dbReference>
<dbReference type="Gene3D" id="3.30.110.90">
    <property type="entry name" value="Amidohydrolase"/>
    <property type="match status" value="1"/>
</dbReference>